<dbReference type="EMBL" id="JBHTEE010000001">
    <property type="protein sequence ID" value="MFC7607176.1"/>
    <property type="molecule type" value="Genomic_DNA"/>
</dbReference>
<dbReference type="Pfam" id="PF00326">
    <property type="entry name" value="Peptidase_S9"/>
    <property type="match status" value="1"/>
</dbReference>
<proteinExistence type="predicted"/>
<feature type="compositionally biased region" description="Basic and acidic residues" evidence="2">
    <location>
        <begin position="59"/>
        <end position="70"/>
    </location>
</feature>
<gene>
    <name evidence="4" type="ORF">ACFQVD_44515</name>
</gene>
<evidence type="ECO:0000256" key="2">
    <source>
        <dbReference type="SAM" id="MobiDB-lite"/>
    </source>
</evidence>
<organism evidence="4 5">
    <name type="scientific">Streptosporangium amethystogenes subsp. fukuiense</name>
    <dbReference type="NCBI Taxonomy" id="698418"/>
    <lineage>
        <taxon>Bacteria</taxon>
        <taxon>Bacillati</taxon>
        <taxon>Actinomycetota</taxon>
        <taxon>Actinomycetes</taxon>
        <taxon>Streptosporangiales</taxon>
        <taxon>Streptosporangiaceae</taxon>
        <taxon>Streptosporangium</taxon>
    </lineage>
</organism>
<keyword evidence="5" id="KW-1185">Reference proteome</keyword>
<dbReference type="PANTHER" id="PTHR42776">
    <property type="entry name" value="SERINE PEPTIDASE S9 FAMILY MEMBER"/>
    <property type="match status" value="1"/>
</dbReference>
<feature type="region of interest" description="Disordered" evidence="2">
    <location>
        <begin position="57"/>
        <end position="77"/>
    </location>
</feature>
<dbReference type="Proteomes" id="UP001596514">
    <property type="component" value="Unassembled WGS sequence"/>
</dbReference>
<dbReference type="SUPFAM" id="SSF53474">
    <property type="entry name" value="alpha/beta-Hydrolases"/>
    <property type="match status" value="1"/>
</dbReference>
<evidence type="ECO:0000313" key="4">
    <source>
        <dbReference type="EMBL" id="MFC7607176.1"/>
    </source>
</evidence>
<feature type="domain" description="Peptidase S9 prolyl oligopeptidase catalytic" evidence="3">
    <location>
        <begin position="392"/>
        <end position="583"/>
    </location>
</feature>
<dbReference type="GO" id="GO:0016787">
    <property type="term" value="F:hydrolase activity"/>
    <property type="evidence" value="ECO:0007669"/>
    <property type="project" value="UniProtKB-KW"/>
</dbReference>
<dbReference type="PANTHER" id="PTHR42776:SF27">
    <property type="entry name" value="DIPEPTIDYL PEPTIDASE FAMILY MEMBER 6"/>
    <property type="match status" value="1"/>
</dbReference>
<evidence type="ECO:0000256" key="1">
    <source>
        <dbReference type="ARBA" id="ARBA00022801"/>
    </source>
</evidence>
<dbReference type="RefSeq" id="WP_364154924.1">
    <property type="nucleotide sequence ID" value="NZ_JBHSIJ010000002.1"/>
</dbReference>
<comment type="caution">
    <text evidence="4">The sequence shown here is derived from an EMBL/GenBank/DDBJ whole genome shotgun (WGS) entry which is preliminary data.</text>
</comment>
<dbReference type="SUPFAM" id="SSF82171">
    <property type="entry name" value="DPP6 N-terminal domain-like"/>
    <property type="match status" value="1"/>
</dbReference>
<protein>
    <submittedName>
        <fullName evidence="4">Alpha/beta hydrolase family protein</fullName>
        <ecNumber evidence="4">3.4.-.-</ecNumber>
    </submittedName>
</protein>
<dbReference type="EC" id="3.4.-.-" evidence="4"/>
<evidence type="ECO:0000259" key="3">
    <source>
        <dbReference type="Pfam" id="PF00326"/>
    </source>
</evidence>
<name>A0ABW2TI21_9ACTN</name>
<keyword evidence="1 4" id="KW-0378">Hydrolase</keyword>
<sequence length="606" mass="64145">MTSETVSPAAAAADGRQRSFVHRLNFRFSPGGRYAACLAADDRDPAMYPELWDLTGPEPRPRAVRTRDGETAASVPLPTDDGGLLLCRSGAYGSRLTFAESRAEGGRPVEETELIAVRRGGLRLLPGTARTSTLVLEMDGEGGTAVWRLPGGAVPPEQITRVPHPIGGAVWLDERGHTLALAAADPGAGTVVLDLARGTITSLGLPDGEHLLLAAPRGGVLLTAAPSGGGYRLGVRRLGDPAPTVFPDRLNAVEGSVAPLALDPTGRLLALSVTRRARSHLLVHDLTADAPGEIELPPGALHPMAHWSDAGLHLVHSAADRPTGVITIPDPSRPRVLAATGEHWSGWASPRAREYPAPAGSTEAVVYGDPADDPRLVVALHGGPEAAWQLSFDPLFQRLAAEEIAVVAPNQRGSTGYGAAHREGIQGVWGGPDLADILRLGRHLAAGRGPGRPRPMLYGASYGGYLALLAAAAEPDLWERAVAVAPFLSGRLLYEDGPASVRNLIDRLGGCEEIHDDDLGPRDLLRLADRIRLPLLIVHGEHDPIIPVGHSRRLHERLRRTRRADAEPVTYLEVPGAGHDPLSDIGGHAVRERVLGFLRGGQDRAG</sequence>
<dbReference type="InterPro" id="IPR029058">
    <property type="entry name" value="AB_hydrolase_fold"/>
</dbReference>
<dbReference type="InterPro" id="IPR001375">
    <property type="entry name" value="Peptidase_S9_cat"/>
</dbReference>
<dbReference type="Gene3D" id="3.40.50.1820">
    <property type="entry name" value="alpha/beta hydrolase"/>
    <property type="match status" value="1"/>
</dbReference>
<accession>A0ABW2TI21</accession>
<evidence type="ECO:0000313" key="5">
    <source>
        <dbReference type="Proteomes" id="UP001596514"/>
    </source>
</evidence>
<reference evidence="5" key="1">
    <citation type="journal article" date="2019" name="Int. J. Syst. Evol. Microbiol.">
        <title>The Global Catalogue of Microorganisms (GCM) 10K type strain sequencing project: providing services to taxonomists for standard genome sequencing and annotation.</title>
        <authorList>
            <consortium name="The Broad Institute Genomics Platform"/>
            <consortium name="The Broad Institute Genome Sequencing Center for Infectious Disease"/>
            <person name="Wu L."/>
            <person name="Ma J."/>
        </authorList>
    </citation>
    <scope>NUCLEOTIDE SEQUENCE [LARGE SCALE GENOMIC DNA]</scope>
    <source>
        <strain evidence="5">JCM 10083</strain>
    </source>
</reference>